<feature type="domain" description="GST N-terminal" evidence="6">
    <location>
        <begin position="2"/>
        <end position="79"/>
    </location>
</feature>
<dbReference type="InterPro" id="IPR036282">
    <property type="entry name" value="Glutathione-S-Trfase_C_sf"/>
</dbReference>
<keyword evidence="4" id="KW-0808">Transferase</keyword>
<evidence type="ECO:0000256" key="3">
    <source>
        <dbReference type="ARBA" id="ARBA00012452"/>
    </source>
</evidence>
<dbReference type="SFLD" id="SFLDG01205">
    <property type="entry name" value="AMPS.1"/>
    <property type="match status" value="1"/>
</dbReference>
<evidence type="ECO:0000256" key="2">
    <source>
        <dbReference type="ARBA" id="ARBA00011738"/>
    </source>
</evidence>
<dbReference type="GeneID" id="101851411"/>
<dbReference type="SFLD" id="SFLDS00019">
    <property type="entry name" value="Glutathione_Transferase_(cytos"/>
    <property type="match status" value="1"/>
</dbReference>
<comment type="subunit">
    <text evidence="2">Homodimer.</text>
</comment>
<dbReference type="Gene3D" id="1.20.1050.10">
    <property type="match status" value="1"/>
</dbReference>
<dbReference type="InterPro" id="IPR036249">
    <property type="entry name" value="Thioredoxin-like_sf"/>
</dbReference>
<dbReference type="SUPFAM" id="SSF47616">
    <property type="entry name" value="GST C-terminal domain-like"/>
    <property type="match status" value="1"/>
</dbReference>
<reference evidence="9" key="1">
    <citation type="submission" date="2025-08" db="UniProtKB">
        <authorList>
            <consortium name="RefSeq"/>
        </authorList>
    </citation>
    <scope>IDENTIFICATION</scope>
</reference>
<dbReference type="InterPro" id="IPR004045">
    <property type="entry name" value="Glutathione_S-Trfase_N"/>
</dbReference>
<dbReference type="PANTHER" id="PTHR11571:SF141">
    <property type="entry name" value="GLUTATHIONE S-TRANSFERASE"/>
    <property type="match status" value="1"/>
</dbReference>
<comment type="similarity">
    <text evidence="1">Belongs to the GST superfamily. Pi family.</text>
</comment>
<gene>
    <name evidence="9" type="primary">LOC101851411</name>
</gene>
<dbReference type="PROSITE" id="PS50404">
    <property type="entry name" value="GST_NTER"/>
    <property type="match status" value="1"/>
</dbReference>
<dbReference type="InterPro" id="IPR010987">
    <property type="entry name" value="Glutathione-S-Trfase_C-like"/>
</dbReference>
<keyword evidence="8" id="KW-1185">Reference proteome</keyword>
<proteinExistence type="inferred from homology"/>
<organism evidence="8 9">
    <name type="scientific">Aplysia californica</name>
    <name type="common">California sea hare</name>
    <dbReference type="NCBI Taxonomy" id="6500"/>
    <lineage>
        <taxon>Eukaryota</taxon>
        <taxon>Metazoa</taxon>
        <taxon>Spiralia</taxon>
        <taxon>Lophotrochozoa</taxon>
        <taxon>Mollusca</taxon>
        <taxon>Gastropoda</taxon>
        <taxon>Heterobranchia</taxon>
        <taxon>Euthyneura</taxon>
        <taxon>Tectipleura</taxon>
        <taxon>Aplysiida</taxon>
        <taxon>Aplysioidea</taxon>
        <taxon>Aplysiidae</taxon>
        <taxon>Aplysia</taxon>
    </lineage>
</organism>
<dbReference type="Pfam" id="PF14497">
    <property type="entry name" value="GST_C_3"/>
    <property type="match status" value="1"/>
</dbReference>
<protein>
    <recommendedName>
        <fullName evidence="3">glutathione transferase</fullName>
        <ecNumber evidence="3">2.5.1.18</ecNumber>
    </recommendedName>
    <alternativeName>
        <fullName evidence="5">GST class-pi</fullName>
    </alternativeName>
</protein>
<name>A0ABM0JQU7_APLCA</name>
<accession>A0ABM0JQU7</accession>
<dbReference type="InterPro" id="IPR004046">
    <property type="entry name" value="GST_C"/>
</dbReference>
<evidence type="ECO:0000259" key="6">
    <source>
        <dbReference type="PROSITE" id="PS50404"/>
    </source>
</evidence>
<evidence type="ECO:0000313" key="9">
    <source>
        <dbReference type="RefSeq" id="XP_005099402.1"/>
    </source>
</evidence>
<dbReference type="PANTHER" id="PTHR11571">
    <property type="entry name" value="GLUTATHIONE S-TRANSFERASE"/>
    <property type="match status" value="1"/>
</dbReference>
<sequence>MGKYQLIYFNVRGRGEATRYLFKDNGIDYDEVNCRENWAKEWKSQMAFGQTPCLKDNDLSLVQSNAILRYLGRKHGLYGSNEEEAAYIDMITEGIEDLRVKYVTMIYKNYENGKEPYVADLPKQLLPFEKLVTKHGDDKSGFSVGNKRSFVDYALFDLLDINVVLAPNCLDDFPALSAFYKAILNRPGIAAYRETEAFKERTINGNGKQ</sequence>
<evidence type="ECO:0000313" key="8">
    <source>
        <dbReference type="Proteomes" id="UP000694888"/>
    </source>
</evidence>
<dbReference type="PRINTS" id="PR01268">
    <property type="entry name" value="GSTRNSFRASEP"/>
</dbReference>
<feature type="domain" description="GST C-terminal" evidence="7">
    <location>
        <begin position="81"/>
        <end position="203"/>
    </location>
</feature>
<dbReference type="SUPFAM" id="SSF52833">
    <property type="entry name" value="Thioredoxin-like"/>
    <property type="match status" value="1"/>
</dbReference>
<dbReference type="PROSITE" id="PS50405">
    <property type="entry name" value="GST_CTER"/>
    <property type="match status" value="1"/>
</dbReference>
<evidence type="ECO:0000256" key="5">
    <source>
        <dbReference type="ARBA" id="ARBA00032759"/>
    </source>
</evidence>
<dbReference type="SFLD" id="SFLDG00363">
    <property type="entry name" value="AMPS_(cytGST):_Alpha-__Mu-__Pi"/>
    <property type="match status" value="1"/>
</dbReference>
<dbReference type="Pfam" id="PF02798">
    <property type="entry name" value="GST_N"/>
    <property type="match status" value="1"/>
</dbReference>
<dbReference type="CDD" id="cd03076">
    <property type="entry name" value="GST_N_Pi"/>
    <property type="match status" value="1"/>
</dbReference>
<dbReference type="InterPro" id="IPR050213">
    <property type="entry name" value="GST_superfamily"/>
</dbReference>
<dbReference type="Proteomes" id="UP000694888">
    <property type="component" value="Unplaced"/>
</dbReference>
<dbReference type="Gene3D" id="3.40.30.10">
    <property type="entry name" value="Glutaredoxin"/>
    <property type="match status" value="1"/>
</dbReference>
<dbReference type="RefSeq" id="XP_005099402.1">
    <property type="nucleotide sequence ID" value="XM_005099345.3"/>
</dbReference>
<evidence type="ECO:0000256" key="1">
    <source>
        <dbReference type="ARBA" id="ARBA00007297"/>
    </source>
</evidence>
<dbReference type="EC" id="2.5.1.18" evidence="3"/>
<evidence type="ECO:0000259" key="7">
    <source>
        <dbReference type="PROSITE" id="PS50405"/>
    </source>
</evidence>
<dbReference type="InterPro" id="IPR040079">
    <property type="entry name" value="Glutathione_S-Trfase"/>
</dbReference>
<dbReference type="InterPro" id="IPR003082">
    <property type="entry name" value="GST_pi"/>
</dbReference>
<evidence type="ECO:0000256" key="4">
    <source>
        <dbReference type="ARBA" id="ARBA00022679"/>
    </source>
</evidence>